<proteinExistence type="predicted"/>
<name>J9FQI3_9ZZZZ</name>
<reference evidence="1" key="1">
    <citation type="journal article" date="2012" name="PLoS ONE">
        <title>Gene sets for utilization of primary and secondary nutrition supplies in the distal gut of endangered iberian lynx.</title>
        <authorList>
            <person name="Alcaide M."/>
            <person name="Messina E."/>
            <person name="Richter M."/>
            <person name="Bargiela R."/>
            <person name="Peplies J."/>
            <person name="Huws S.A."/>
            <person name="Newbold C.J."/>
            <person name="Golyshin P.N."/>
            <person name="Simon M.A."/>
            <person name="Lopez G."/>
            <person name="Yakimov M.M."/>
            <person name="Ferrer M."/>
        </authorList>
    </citation>
    <scope>NUCLEOTIDE SEQUENCE</scope>
</reference>
<evidence type="ECO:0000313" key="1">
    <source>
        <dbReference type="EMBL" id="EJW96743.1"/>
    </source>
</evidence>
<sequence>MNRKCTRNTFCNISSFDFNFKNFRARECGSDFFLDHFCSRFTNKHAEISANVVDDGLVEFIAANSHRIGINHSSQRNQTNLSCSSSDINNKGTGSFIYG</sequence>
<accession>J9FQI3</accession>
<gene>
    <name evidence="1" type="ORF">EVA_15149</name>
</gene>
<protein>
    <submittedName>
        <fullName evidence="1">Uncharacterized protein</fullName>
    </submittedName>
</protein>
<organism evidence="1">
    <name type="scientific">gut metagenome</name>
    <dbReference type="NCBI Taxonomy" id="749906"/>
    <lineage>
        <taxon>unclassified sequences</taxon>
        <taxon>metagenomes</taxon>
        <taxon>organismal metagenomes</taxon>
    </lineage>
</organism>
<dbReference type="AlphaFoldDB" id="J9FQI3"/>
<comment type="caution">
    <text evidence="1">The sequence shown here is derived from an EMBL/GenBank/DDBJ whole genome shotgun (WGS) entry which is preliminary data.</text>
</comment>
<dbReference type="EMBL" id="AMCI01005130">
    <property type="protein sequence ID" value="EJW96743.1"/>
    <property type="molecule type" value="Genomic_DNA"/>
</dbReference>